<dbReference type="EMBL" id="BAAARY010000008">
    <property type="protein sequence ID" value="GAA2522760.1"/>
    <property type="molecule type" value="Genomic_DNA"/>
</dbReference>
<dbReference type="Proteomes" id="UP001499978">
    <property type="component" value="Unassembled WGS sequence"/>
</dbReference>
<sequence length="248" mass="26622">MSSADPTVGYQLTWRTVDLRMEVTAGQLLDGYNRQVNFAVWQGDFAAACQTWVVEDDLSRFAVALESMWRDLTGRAELVGEYGTAFQLNLDMLGGGHVAVKVMVRDSGQECEMVAESVTDQTFLPSLRAEVTAFLDPSSRDPSGGLGPVEHAVLSAEDGAAWLWEIVDSWRCSTGVAAPAALPVLTSALLNLISEGLAELRHVSESLPQWAADTVPASQIAAVLADPENWGRDGRYVMVATPAGAPLI</sequence>
<dbReference type="RefSeq" id="WP_344171765.1">
    <property type="nucleotide sequence ID" value="NZ_BAAARY010000008.1"/>
</dbReference>
<keyword evidence="2" id="KW-1185">Reference proteome</keyword>
<comment type="caution">
    <text evidence="1">The sequence shown here is derived from an EMBL/GenBank/DDBJ whole genome shotgun (WGS) entry which is preliminary data.</text>
</comment>
<protein>
    <submittedName>
        <fullName evidence="1">Uncharacterized protein</fullName>
    </submittedName>
</protein>
<name>A0ABP6ASZ1_9ACTN</name>
<organism evidence="1 2">
    <name type="scientific">Pilimelia columellifera subsp. columellifera</name>
    <dbReference type="NCBI Taxonomy" id="706583"/>
    <lineage>
        <taxon>Bacteria</taxon>
        <taxon>Bacillati</taxon>
        <taxon>Actinomycetota</taxon>
        <taxon>Actinomycetes</taxon>
        <taxon>Micromonosporales</taxon>
        <taxon>Micromonosporaceae</taxon>
        <taxon>Pilimelia</taxon>
    </lineage>
</organism>
<evidence type="ECO:0000313" key="2">
    <source>
        <dbReference type="Proteomes" id="UP001499978"/>
    </source>
</evidence>
<gene>
    <name evidence="1" type="ORF">GCM10010201_21120</name>
</gene>
<evidence type="ECO:0000313" key="1">
    <source>
        <dbReference type="EMBL" id="GAA2522760.1"/>
    </source>
</evidence>
<proteinExistence type="predicted"/>
<accession>A0ABP6ASZ1</accession>
<reference evidence="2" key="1">
    <citation type="journal article" date="2019" name="Int. J. Syst. Evol. Microbiol.">
        <title>The Global Catalogue of Microorganisms (GCM) 10K type strain sequencing project: providing services to taxonomists for standard genome sequencing and annotation.</title>
        <authorList>
            <consortium name="The Broad Institute Genomics Platform"/>
            <consortium name="The Broad Institute Genome Sequencing Center for Infectious Disease"/>
            <person name="Wu L."/>
            <person name="Ma J."/>
        </authorList>
    </citation>
    <scope>NUCLEOTIDE SEQUENCE [LARGE SCALE GENOMIC DNA]</scope>
    <source>
        <strain evidence="2">JCM 3367</strain>
    </source>
</reference>